<sequence length="280" mass="29461">MDNRSLKDRRVLVAGASAGIGRALAVHAVRDGARVLLAARRRDRLEQACREAGGGDPVVADLCRPQDCDRLAAQAGERLGEIDVLVCCIGIAPLRMLADTTGEDWVRVLETNVVGVHRLLRACLPVLAPGGMVMVLSSESIGQPRTGLGAYATSKAALERLVEGWRTERPGVRFTTVRVGATFPTDFGNDFEPRLLERVLDDWSARGLAQRDFMAPGEVAEVLAGVIAASAGHPGIGLDHLTLRSPSPVVGTFDDALGLPSADSAPPADAATPEQGAVHG</sequence>
<name>A0A1H5T2T8_9ACTN</name>
<accession>A0A1H5T2T8</accession>
<dbReference type="InterPro" id="IPR057326">
    <property type="entry name" value="KR_dom"/>
</dbReference>
<feature type="domain" description="Ketoreductase" evidence="4">
    <location>
        <begin position="9"/>
        <end position="187"/>
    </location>
</feature>
<dbReference type="AlphaFoldDB" id="A0A1H5T2T8"/>
<dbReference type="EMBL" id="FNVO01000001">
    <property type="protein sequence ID" value="SEF57110.1"/>
    <property type="molecule type" value="Genomic_DNA"/>
</dbReference>
<feature type="region of interest" description="Disordered" evidence="3">
    <location>
        <begin position="254"/>
        <end position="280"/>
    </location>
</feature>
<keyword evidence="6" id="KW-1185">Reference proteome</keyword>
<feature type="compositionally biased region" description="Low complexity" evidence="3">
    <location>
        <begin position="260"/>
        <end position="271"/>
    </location>
</feature>
<evidence type="ECO:0000313" key="5">
    <source>
        <dbReference type="EMBL" id="SEF57110.1"/>
    </source>
</evidence>
<protein>
    <submittedName>
        <fullName evidence="5">NADP-dependent 3-hydroxy acid dehydrogenase YdfG</fullName>
    </submittedName>
</protein>
<evidence type="ECO:0000256" key="1">
    <source>
        <dbReference type="ARBA" id="ARBA00006484"/>
    </source>
</evidence>
<dbReference type="RefSeq" id="WP_103935893.1">
    <property type="nucleotide sequence ID" value="NZ_FNVO01000001.1"/>
</dbReference>
<proteinExistence type="inferred from homology"/>
<dbReference type="GO" id="GO:0016491">
    <property type="term" value="F:oxidoreductase activity"/>
    <property type="evidence" value="ECO:0007669"/>
    <property type="project" value="UniProtKB-KW"/>
</dbReference>
<evidence type="ECO:0000313" key="6">
    <source>
        <dbReference type="Proteomes" id="UP000236723"/>
    </source>
</evidence>
<reference evidence="6" key="1">
    <citation type="submission" date="2016-10" db="EMBL/GenBank/DDBJ databases">
        <authorList>
            <person name="Varghese N."/>
            <person name="Submissions S."/>
        </authorList>
    </citation>
    <scope>NUCLEOTIDE SEQUENCE [LARGE SCALE GENOMIC DNA]</scope>
    <source>
        <strain evidence="6">DSM 43163</strain>
    </source>
</reference>
<dbReference type="PANTHER" id="PTHR43391:SF86">
    <property type="entry name" value="SHORT-CHAIN DEHYDROGENASE_REDUCTASE FAMILY PROTEIN"/>
    <property type="match status" value="1"/>
</dbReference>
<evidence type="ECO:0000259" key="4">
    <source>
        <dbReference type="SMART" id="SM00822"/>
    </source>
</evidence>
<evidence type="ECO:0000256" key="2">
    <source>
        <dbReference type="ARBA" id="ARBA00023002"/>
    </source>
</evidence>
<dbReference type="GO" id="GO:0005829">
    <property type="term" value="C:cytosol"/>
    <property type="evidence" value="ECO:0007669"/>
    <property type="project" value="TreeGrafter"/>
</dbReference>
<dbReference type="CDD" id="cd05233">
    <property type="entry name" value="SDR_c"/>
    <property type="match status" value="1"/>
</dbReference>
<dbReference type="InterPro" id="IPR020904">
    <property type="entry name" value="Sc_DH/Rdtase_CS"/>
</dbReference>
<dbReference type="Pfam" id="PF00106">
    <property type="entry name" value="adh_short"/>
    <property type="match status" value="1"/>
</dbReference>
<keyword evidence="2" id="KW-0560">Oxidoreductase</keyword>
<dbReference type="OrthoDB" id="9775296at2"/>
<dbReference type="PROSITE" id="PS00061">
    <property type="entry name" value="ADH_SHORT"/>
    <property type="match status" value="1"/>
</dbReference>
<dbReference type="Proteomes" id="UP000236723">
    <property type="component" value="Unassembled WGS sequence"/>
</dbReference>
<dbReference type="PANTHER" id="PTHR43391">
    <property type="entry name" value="RETINOL DEHYDROGENASE-RELATED"/>
    <property type="match status" value="1"/>
</dbReference>
<gene>
    <name evidence="5" type="ORF">SAMN04489712_101460</name>
</gene>
<dbReference type="Gene3D" id="3.40.50.720">
    <property type="entry name" value="NAD(P)-binding Rossmann-like Domain"/>
    <property type="match status" value="1"/>
</dbReference>
<evidence type="ECO:0000256" key="3">
    <source>
        <dbReference type="SAM" id="MobiDB-lite"/>
    </source>
</evidence>
<dbReference type="SMART" id="SM00822">
    <property type="entry name" value="PKS_KR"/>
    <property type="match status" value="1"/>
</dbReference>
<dbReference type="InterPro" id="IPR036291">
    <property type="entry name" value="NAD(P)-bd_dom_sf"/>
</dbReference>
<dbReference type="InterPro" id="IPR002347">
    <property type="entry name" value="SDR_fam"/>
</dbReference>
<dbReference type="SUPFAM" id="SSF51735">
    <property type="entry name" value="NAD(P)-binding Rossmann-fold domains"/>
    <property type="match status" value="1"/>
</dbReference>
<comment type="similarity">
    <text evidence="1">Belongs to the short-chain dehydrogenases/reductases (SDR) family.</text>
</comment>
<organism evidence="5 6">
    <name type="scientific">Thermomonospora echinospora</name>
    <dbReference type="NCBI Taxonomy" id="1992"/>
    <lineage>
        <taxon>Bacteria</taxon>
        <taxon>Bacillati</taxon>
        <taxon>Actinomycetota</taxon>
        <taxon>Actinomycetes</taxon>
        <taxon>Streptosporangiales</taxon>
        <taxon>Thermomonosporaceae</taxon>
        <taxon>Thermomonospora</taxon>
    </lineage>
</organism>
<dbReference type="PRINTS" id="PR00081">
    <property type="entry name" value="GDHRDH"/>
</dbReference>